<dbReference type="FunFam" id="3.30.160.60:FF:000446">
    <property type="entry name" value="Zinc finger protein"/>
    <property type="match status" value="1"/>
</dbReference>
<keyword evidence="10" id="KW-0804">Transcription</keyword>
<dbReference type="GO" id="GO:0001227">
    <property type="term" value="F:DNA-binding transcription repressor activity, RNA polymerase II-specific"/>
    <property type="evidence" value="ECO:0007669"/>
    <property type="project" value="TreeGrafter"/>
</dbReference>
<protein>
    <submittedName>
        <fullName evidence="15">Zinc finger protein PLAGL2-like</fullName>
    </submittedName>
</protein>
<keyword evidence="4" id="KW-0677">Repeat</keyword>
<feature type="domain" description="C2H2-type" evidence="14">
    <location>
        <begin position="195"/>
        <end position="222"/>
    </location>
</feature>
<evidence type="ECO:0000256" key="8">
    <source>
        <dbReference type="ARBA" id="ARBA00023125"/>
    </source>
</evidence>
<feature type="domain" description="C2H2-type" evidence="14">
    <location>
        <begin position="129"/>
        <end position="156"/>
    </location>
</feature>
<dbReference type="GO" id="GO:0001228">
    <property type="term" value="F:DNA-binding transcription activator activity, RNA polymerase II-specific"/>
    <property type="evidence" value="ECO:0007669"/>
    <property type="project" value="TreeGrafter"/>
</dbReference>
<keyword evidence="5 12" id="KW-0863">Zinc-finger</keyword>
<feature type="compositionally biased region" description="Polar residues" evidence="13">
    <location>
        <begin position="8"/>
        <end position="19"/>
    </location>
</feature>
<dbReference type="InterPro" id="IPR036236">
    <property type="entry name" value="Znf_C2H2_sf"/>
</dbReference>
<feature type="domain" description="C2H2-type" evidence="14">
    <location>
        <begin position="223"/>
        <end position="251"/>
    </location>
</feature>
<sequence>MAAIATTDALTVTLTSESQEPGAREAASGGELHPERRAATEWEEPGGRRRSQSEGWVQLQRYSHTGDKVFRCFQPRCTKAFVSKYKLLRHMATHSPQKNHRCSVCEKMFHRKDHLKNHLQTHDPNKESFRCGDCGKLYHTKLGYRRHAAMHSATSGDLTCKVCLQGCESTAALLEHLRAHSGKPAATGGLRERRHPCVHCDRCFYTRKDVRRHLVVHTGRKDFLCPLCAQCFGRKDHLTRHAKKSHPQEQLGAKAEPPEPTPSAGRVKEELDQLACSGASRAKCFAGGFPVGLYDPHLQPAHPSQACLPGVDCPHGPLPLRLSHHHHHHAHPLQQQQQHPPMAAPPLPKYQSGSTSYVKMEMDSFLMDLQSGLPVPTLGEPRDPEGPCGDALLPKGAAEPVCAGSADFFHLLGFLPLGSPSYSGPVGSGLVMGYAGSTPAAPAPPASQAAEGLVAPPPAISAPPQEALPPLPLGFSPTPSATTLPRFHQAFQ</sequence>
<comment type="similarity">
    <text evidence="2">Belongs to the krueppel C2H2-type zinc-finger protein family.</text>
</comment>
<dbReference type="OrthoDB" id="3533395at2759"/>
<comment type="subcellular location">
    <subcellularLocation>
        <location evidence="1">Nucleus</location>
    </subcellularLocation>
</comment>
<organism evidence="15 16">
    <name type="scientific">Scleropages formosus</name>
    <name type="common">Asian bonytongue</name>
    <name type="synonym">Osteoglossum formosum</name>
    <dbReference type="NCBI Taxonomy" id="113540"/>
    <lineage>
        <taxon>Eukaryota</taxon>
        <taxon>Metazoa</taxon>
        <taxon>Chordata</taxon>
        <taxon>Craniata</taxon>
        <taxon>Vertebrata</taxon>
        <taxon>Euteleostomi</taxon>
        <taxon>Actinopterygii</taxon>
        <taxon>Neopterygii</taxon>
        <taxon>Teleostei</taxon>
        <taxon>Osteoglossocephala</taxon>
        <taxon>Osteoglossomorpha</taxon>
        <taxon>Osteoglossiformes</taxon>
        <taxon>Osteoglossidae</taxon>
        <taxon>Scleropages</taxon>
    </lineage>
</organism>
<dbReference type="RefSeq" id="XP_029107450.1">
    <property type="nucleotide sequence ID" value="XM_029251617.1"/>
</dbReference>
<evidence type="ECO:0000256" key="13">
    <source>
        <dbReference type="SAM" id="MobiDB-lite"/>
    </source>
</evidence>
<dbReference type="SMART" id="SM00355">
    <property type="entry name" value="ZnF_C2H2"/>
    <property type="match status" value="6"/>
</dbReference>
<dbReference type="FunFam" id="3.30.160.60:FF:000256">
    <property type="entry name" value="PLAG1 like zinc finger 2"/>
    <property type="match status" value="1"/>
</dbReference>
<evidence type="ECO:0000259" key="14">
    <source>
        <dbReference type="PROSITE" id="PS50157"/>
    </source>
</evidence>
<reference evidence="15" key="3">
    <citation type="submission" date="2025-09" db="UniProtKB">
        <authorList>
            <consortium name="Ensembl"/>
        </authorList>
    </citation>
    <scope>IDENTIFICATION</scope>
</reference>
<feature type="compositionally biased region" description="Basic residues" evidence="13">
    <location>
        <begin position="322"/>
        <end position="331"/>
    </location>
</feature>
<keyword evidence="3" id="KW-0479">Metal-binding</keyword>
<keyword evidence="6" id="KW-0862">Zinc</keyword>
<dbReference type="GO" id="GO:0005654">
    <property type="term" value="C:nucleoplasm"/>
    <property type="evidence" value="ECO:0007669"/>
    <property type="project" value="TreeGrafter"/>
</dbReference>
<evidence type="ECO:0000313" key="16">
    <source>
        <dbReference type="Proteomes" id="UP000694397"/>
    </source>
</evidence>
<feature type="domain" description="C2H2-type" evidence="14">
    <location>
        <begin position="158"/>
        <end position="185"/>
    </location>
</feature>
<dbReference type="RefSeq" id="XP_029107449.1">
    <property type="nucleotide sequence ID" value="XM_029251616.1"/>
</dbReference>
<accession>A0A8C9VII3</accession>
<feature type="region of interest" description="Disordered" evidence="13">
    <location>
        <begin position="1"/>
        <end position="54"/>
    </location>
</feature>
<name>A0A8C9VII3_SCLFO</name>
<feature type="region of interest" description="Disordered" evidence="13">
    <location>
        <begin position="240"/>
        <end position="267"/>
    </location>
</feature>
<dbReference type="PROSITE" id="PS50157">
    <property type="entry name" value="ZINC_FINGER_C2H2_2"/>
    <property type="match status" value="6"/>
</dbReference>
<dbReference type="PANTHER" id="PTHR24399:SF31">
    <property type="entry name" value="ZINC FINGER PROTEIN PLAGL1"/>
    <property type="match status" value="1"/>
</dbReference>
<dbReference type="GO" id="GO:0000978">
    <property type="term" value="F:RNA polymerase II cis-regulatory region sequence-specific DNA binding"/>
    <property type="evidence" value="ECO:0007669"/>
    <property type="project" value="TreeGrafter"/>
</dbReference>
<dbReference type="RefSeq" id="XP_029107451.1">
    <property type="nucleotide sequence ID" value="XM_029251618.1"/>
</dbReference>
<evidence type="ECO:0000256" key="6">
    <source>
        <dbReference type="ARBA" id="ARBA00022833"/>
    </source>
</evidence>
<dbReference type="RefSeq" id="XP_029107452.1">
    <property type="nucleotide sequence ID" value="XM_029251619.1"/>
</dbReference>
<dbReference type="PROSITE" id="PS00028">
    <property type="entry name" value="ZINC_FINGER_C2H2_1"/>
    <property type="match status" value="6"/>
</dbReference>
<dbReference type="KEGG" id="sfm:114910465"/>
<feature type="region of interest" description="Disordered" evidence="13">
    <location>
        <begin position="321"/>
        <end position="353"/>
    </location>
</feature>
<evidence type="ECO:0000256" key="7">
    <source>
        <dbReference type="ARBA" id="ARBA00023015"/>
    </source>
</evidence>
<dbReference type="GO" id="GO:0002682">
    <property type="term" value="P:regulation of immune system process"/>
    <property type="evidence" value="ECO:0007669"/>
    <property type="project" value="TreeGrafter"/>
</dbReference>
<evidence type="ECO:0000256" key="9">
    <source>
        <dbReference type="ARBA" id="ARBA00023159"/>
    </source>
</evidence>
<dbReference type="FunFam" id="3.30.160.60:FF:000231">
    <property type="entry name" value="PLAG1 like zinc finger 2"/>
    <property type="match status" value="1"/>
</dbReference>
<dbReference type="Proteomes" id="UP000694397">
    <property type="component" value="Chromosome 5"/>
</dbReference>
<dbReference type="RefSeq" id="XP_029107453.1">
    <property type="nucleotide sequence ID" value="XM_029251620.1"/>
</dbReference>
<feature type="domain" description="C2H2-type" evidence="14">
    <location>
        <begin position="100"/>
        <end position="127"/>
    </location>
</feature>
<dbReference type="SUPFAM" id="SSF57667">
    <property type="entry name" value="beta-beta-alpha zinc fingers"/>
    <property type="match status" value="4"/>
</dbReference>
<keyword evidence="8" id="KW-0238">DNA-binding</keyword>
<evidence type="ECO:0000256" key="1">
    <source>
        <dbReference type="ARBA" id="ARBA00004123"/>
    </source>
</evidence>
<dbReference type="AlphaFoldDB" id="A0A8C9VII3"/>
<proteinExistence type="inferred from homology"/>
<keyword evidence="16" id="KW-1185">Reference proteome</keyword>
<feature type="compositionally biased region" description="Low complexity" evidence="13">
    <location>
        <begin position="332"/>
        <end position="341"/>
    </location>
</feature>
<dbReference type="RefSeq" id="XP_029107448.1">
    <property type="nucleotide sequence ID" value="XM_029251615.1"/>
</dbReference>
<dbReference type="Ensembl" id="ENSSFOT00015080638.1">
    <property type="protein sequence ID" value="ENSSFOP00015057401.1"/>
    <property type="gene ID" value="ENSSFOG00015027959.1"/>
</dbReference>
<keyword evidence="11" id="KW-0539">Nucleus</keyword>
<gene>
    <name evidence="15" type="primary">LOC114910465</name>
</gene>
<feature type="compositionally biased region" description="Pro residues" evidence="13">
    <location>
        <begin position="455"/>
        <end position="472"/>
    </location>
</feature>
<dbReference type="GO" id="GO:0008270">
    <property type="term" value="F:zinc ion binding"/>
    <property type="evidence" value="ECO:0007669"/>
    <property type="project" value="UniProtKB-KW"/>
</dbReference>
<evidence type="ECO:0000256" key="2">
    <source>
        <dbReference type="ARBA" id="ARBA00006991"/>
    </source>
</evidence>
<dbReference type="GeneTree" id="ENSGT00940000164771"/>
<dbReference type="GO" id="GO:0001817">
    <property type="term" value="P:regulation of cytokine production"/>
    <property type="evidence" value="ECO:0007669"/>
    <property type="project" value="TreeGrafter"/>
</dbReference>
<evidence type="ECO:0000256" key="5">
    <source>
        <dbReference type="ARBA" id="ARBA00022771"/>
    </source>
</evidence>
<evidence type="ECO:0000256" key="4">
    <source>
        <dbReference type="ARBA" id="ARBA00022737"/>
    </source>
</evidence>
<reference evidence="15 16" key="1">
    <citation type="submission" date="2019-04" db="EMBL/GenBank/DDBJ databases">
        <authorList>
            <consortium name="Wellcome Sanger Institute Data Sharing"/>
        </authorList>
    </citation>
    <scope>NUCLEOTIDE SEQUENCE [LARGE SCALE GENOMIC DNA]</scope>
</reference>
<dbReference type="GeneID" id="114910465"/>
<evidence type="ECO:0000256" key="11">
    <source>
        <dbReference type="ARBA" id="ARBA00023242"/>
    </source>
</evidence>
<feature type="domain" description="C2H2-type" evidence="14">
    <location>
        <begin position="70"/>
        <end position="99"/>
    </location>
</feature>
<evidence type="ECO:0000256" key="10">
    <source>
        <dbReference type="ARBA" id="ARBA00023163"/>
    </source>
</evidence>
<keyword evidence="9" id="KW-0010">Activator</keyword>
<dbReference type="Pfam" id="PF00096">
    <property type="entry name" value="zf-C2H2"/>
    <property type="match status" value="2"/>
</dbReference>
<dbReference type="Gene3D" id="3.30.160.60">
    <property type="entry name" value="Classic Zinc Finger"/>
    <property type="match status" value="4"/>
</dbReference>
<feature type="region of interest" description="Disordered" evidence="13">
    <location>
        <begin position="438"/>
        <end position="492"/>
    </location>
</feature>
<dbReference type="InterPro" id="IPR013087">
    <property type="entry name" value="Znf_C2H2_type"/>
</dbReference>
<dbReference type="PANTHER" id="PTHR24399">
    <property type="entry name" value="ZINC FINGER AND BTB DOMAIN-CONTAINING"/>
    <property type="match status" value="1"/>
</dbReference>
<evidence type="ECO:0000256" key="12">
    <source>
        <dbReference type="PROSITE-ProRule" id="PRU00042"/>
    </source>
</evidence>
<keyword evidence="7" id="KW-0805">Transcription regulation</keyword>
<evidence type="ECO:0000256" key="3">
    <source>
        <dbReference type="ARBA" id="ARBA00022723"/>
    </source>
</evidence>
<reference evidence="15" key="2">
    <citation type="submission" date="2025-08" db="UniProtKB">
        <authorList>
            <consortium name="Ensembl"/>
        </authorList>
    </citation>
    <scope>IDENTIFICATION</scope>
</reference>
<evidence type="ECO:0000313" key="15">
    <source>
        <dbReference type="Ensembl" id="ENSSFOP00015057401.1"/>
    </source>
</evidence>